<dbReference type="KEGG" id="xpo:XPG1_0716"/>
<organism evidence="3 4">
    <name type="scientific">Xenorhabdus poinarii G6</name>
    <dbReference type="NCBI Taxonomy" id="1354304"/>
    <lineage>
        <taxon>Bacteria</taxon>
        <taxon>Pseudomonadati</taxon>
        <taxon>Pseudomonadota</taxon>
        <taxon>Gammaproteobacteria</taxon>
        <taxon>Enterobacterales</taxon>
        <taxon>Morganellaceae</taxon>
        <taxon>Xenorhabdus</taxon>
    </lineage>
</organism>
<evidence type="ECO:0000313" key="3">
    <source>
        <dbReference type="EMBL" id="CDG20371.1"/>
    </source>
</evidence>
<dbReference type="SMART" id="SM00421">
    <property type="entry name" value="HTH_LUXR"/>
    <property type="match status" value="1"/>
</dbReference>
<dbReference type="Gene3D" id="3.10.450.50">
    <property type="match status" value="1"/>
</dbReference>
<dbReference type="AlphaFoldDB" id="A0A068R0D8"/>
<dbReference type="SUPFAM" id="SSF46894">
    <property type="entry name" value="C-terminal effector domain of the bipartite response regulators"/>
    <property type="match status" value="1"/>
</dbReference>
<dbReference type="Gene3D" id="1.10.10.10">
    <property type="entry name" value="Winged helix-like DNA-binding domain superfamily/Winged helix DNA-binding domain"/>
    <property type="match status" value="1"/>
</dbReference>
<reference evidence="3 4" key="1">
    <citation type="submission" date="2013-07" db="EMBL/GenBank/DDBJ databases">
        <authorList>
            <person name="Genoscope - CEA"/>
        </authorList>
    </citation>
    <scope>NUCLEOTIDE SEQUENCE [LARGE SCALE GENOMIC DNA]</scope>
    <source>
        <strain evidence="3 4">G6</strain>
    </source>
</reference>
<dbReference type="Pfam" id="PF00196">
    <property type="entry name" value="GerE"/>
    <property type="match status" value="1"/>
</dbReference>
<keyword evidence="1" id="KW-0238">DNA-binding</keyword>
<dbReference type="GO" id="GO:0030638">
    <property type="term" value="P:polyketide metabolic process"/>
    <property type="evidence" value="ECO:0007669"/>
    <property type="project" value="InterPro"/>
</dbReference>
<keyword evidence="4" id="KW-1185">Reference proteome</keyword>
<dbReference type="InterPro" id="IPR000792">
    <property type="entry name" value="Tscrpt_reg_LuxR_C"/>
</dbReference>
<evidence type="ECO:0000313" key="4">
    <source>
        <dbReference type="Proteomes" id="UP000032735"/>
    </source>
</evidence>
<dbReference type="EMBL" id="FO704551">
    <property type="protein sequence ID" value="CDG20371.1"/>
    <property type="molecule type" value="Genomic_DNA"/>
</dbReference>
<proteinExistence type="predicted"/>
<dbReference type="Proteomes" id="UP000032735">
    <property type="component" value="Chromosome"/>
</dbReference>
<dbReference type="SUPFAM" id="SSF54427">
    <property type="entry name" value="NTF2-like"/>
    <property type="match status" value="1"/>
</dbReference>
<dbReference type="InterPro" id="IPR032710">
    <property type="entry name" value="NTF2-like_dom_sf"/>
</dbReference>
<dbReference type="GO" id="GO:0006355">
    <property type="term" value="P:regulation of DNA-templated transcription"/>
    <property type="evidence" value="ECO:0007669"/>
    <property type="project" value="InterPro"/>
</dbReference>
<dbReference type="InterPro" id="IPR016032">
    <property type="entry name" value="Sig_transdc_resp-reg_C-effctor"/>
</dbReference>
<dbReference type="InterPro" id="IPR036388">
    <property type="entry name" value="WH-like_DNA-bd_sf"/>
</dbReference>
<dbReference type="Pfam" id="PF07366">
    <property type="entry name" value="SnoaL"/>
    <property type="match status" value="1"/>
</dbReference>
<name>A0A068R0D8_9GAMM</name>
<dbReference type="InterPro" id="IPR009959">
    <property type="entry name" value="Cyclase_SnoaL-like"/>
</dbReference>
<dbReference type="STRING" id="1354304.XPG1_0716"/>
<dbReference type="HOGENOM" id="CLU_1184661_0_0_6"/>
<protein>
    <recommendedName>
        <fullName evidence="2">HTH luxR-type domain-containing protein</fullName>
    </recommendedName>
</protein>
<accession>A0A068R0D8</accession>
<dbReference type="OrthoDB" id="129343at2"/>
<evidence type="ECO:0000256" key="1">
    <source>
        <dbReference type="ARBA" id="ARBA00023125"/>
    </source>
</evidence>
<dbReference type="GO" id="GO:0003677">
    <property type="term" value="F:DNA binding"/>
    <property type="evidence" value="ECO:0007669"/>
    <property type="project" value="UniProtKB-KW"/>
</dbReference>
<feature type="domain" description="HTH luxR-type" evidence="2">
    <location>
        <begin position="157"/>
        <end position="214"/>
    </location>
</feature>
<sequence length="234" mass="26595">MCVHTAHELMNIVWNDKAPEFVKDVMTSTTTIESPIQLSVGSDSFCNTLKVWQRAFPTLLYKEGSITTHDNEIVVEWTVKGKHLGEFLGISATGKDLVYQGSSRFTFMHNKISYYSSVVDIQSILGQLMESSLAQCENLKLRSPLEDLYDVIQQLLSPFLTRRQVECLSLSTLSLSVKEVATILKIKDSSVQTHLKRAFELLNISNKKMFMTYICDNNTIEVLIRMGVYLKQKI</sequence>
<gene>
    <name evidence="3" type="ORF">XPG1_0716</name>
</gene>
<evidence type="ECO:0000259" key="2">
    <source>
        <dbReference type="SMART" id="SM00421"/>
    </source>
</evidence>